<evidence type="ECO:0000313" key="2">
    <source>
        <dbReference type="Proteomes" id="UP000607653"/>
    </source>
</evidence>
<organism evidence="1 2">
    <name type="scientific">Nelumbo nucifera</name>
    <name type="common">Sacred lotus</name>
    <dbReference type="NCBI Taxonomy" id="4432"/>
    <lineage>
        <taxon>Eukaryota</taxon>
        <taxon>Viridiplantae</taxon>
        <taxon>Streptophyta</taxon>
        <taxon>Embryophyta</taxon>
        <taxon>Tracheophyta</taxon>
        <taxon>Spermatophyta</taxon>
        <taxon>Magnoliopsida</taxon>
        <taxon>Proteales</taxon>
        <taxon>Nelumbonaceae</taxon>
        <taxon>Nelumbo</taxon>
    </lineage>
</organism>
<sequence>MSLISKHQTPTPPHGISNQSIMLLCSSCDAISSLILSLLLN</sequence>
<dbReference type="EMBL" id="DUZY01000007">
    <property type="protein sequence ID" value="DAD46096.1"/>
    <property type="molecule type" value="Genomic_DNA"/>
</dbReference>
<keyword evidence="2" id="KW-1185">Reference proteome</keyword>
<accession>A0A822ZT62</accession>
<evidence type="ECO:0000313" key="1">
    <source>
        <dbReference type="EMBL" id="DAD46096.1"/>
    </source>
</evidence>
<reference evidence="1 2" key="1">
    <citation type="journal article" date="2020" name="Mol. Biol. Evol.">
        <title>Distinct Expression and Methylation Patterns for Genes with Different Fates following a Single Whole-Genome Duplication in Flowering Plants.</title>
        <authorList>
            <person name="Shi T."/>
            <person name="Rahmani R.S."/>
            <person name="Gugger P.F."/>
            <person name="Wang M."/>
            <person name="Li H."/>
            <person name="Zhang Y."/>
            <person name="Li Z."/>
            <person name="Wang Q."/>
            <person name="Van de Peer Y."/>
            <person name="Marchal K."/>
            <person name="Chen J."/>
        </authorList>
    </citation>
    <scope>NUCLEOTIDE SEQUENCE [LARGE SCALE GENOMIC DNA]</scope>
    <source>
        <tissue evidence="1">Leaf</tissue>
    </source>
</reference>
<dbReference type="Proteomes" id="UP000607653">
    <property type="component" value="Unassembled WGS sequence"/>
</dbReference>
<dbReference type="AlphaFoldDB" id="A0A822ZT62"/>
<protein>
    <submittedName>
        <fullName evidence="1">Uncharacterized protein</fullName>
    </submittedName>
</protein>
<name>A0A822ZT62_NELNU</name>
<gene>
    <name evidence="1" type="ORF">HUJ06_004326</name>
</gene>
<proteinExistence type="predicted"/>
<comment type="caution">
    <text evidence="1">The sequence shown here is derived from an EMBL/GenBank/DDBJ whole genome shotgun (WGS) entry which is preliminary data.</text>
</comment>